<keyword evidence="2" id="KW-1185">Reference proteome</keyword>
<evidence type="ECO:0000313" key="3">
    <source>
        <dbReference type="WBParaSite" id="MhA1_Contig1860.frz3.gene5"/>
    </source>
</evidence>
<dbReference type="Proteomes" id="UP000095281">
    <property type="component" value="Unplaced"/>
</dbReference>
<name>A0A1I8BBU5_MELHA</name>
<evidence type="ECO:0000313" key="2">
    <source>
        <dbReference type="Proteomes" id="UP000095281"/>
    </source>
</evidence>
<dbReference type="WBParaSite" id="MhA1_Contig1860.frz3.gene5">
    <property type="protein sequence ID" value="MhA1_Contig1860.frz3.gene5"/>
    <property type="gene ID" value="MhA1_Contig1860.frz3.gene5"/>
</dbReference>
<sequence length="121" mass="13824">MSIYFLIPFIFTLIIATQQQNDQNMANGQQNNGNLLFVPLSTKNTAEYIKLIQMLRRPTASNTADSEMFNYKIMPNVQDGRPKRQLSAAFSEGSIITPENRIQREFTEKRFSRIGGNIMMG</sequence>
<accession>A0A1I8BBU5</accession>
<proteinExistence type="predicted"/>
<organism evidence="2 3">
    <name type="scientific">Meloidogyne hapla</name>
    <name type="common">Root-knot nematode worm</name>
    <dbReference type="NCBI Taxonomy" id="6305"/>
    <lineage>
        <taxon>Eukaryota</taxon>
        <taxon>Metazoa</taxon>
        <taxon>Ecdysozoa</taxon>
        <taxon>Nematoda</taxon>
        <taxon>Chromadorea</taxon>
        <taxon>Rhabditida</taxon>
        <taxon>Tylenchina</taxon>
        <taxon>Tylenchomorpha</taxon>
        <taxon>Tylenchoidea</taxon>
        <taxon>Meloidogynidae</taxon>
        <taxon>Meloidogyninae</taxon>
        <taxon>Meloidogyne</taxon>
    </lineage>
</organism>
<feature type="chain" id="PRO_5009315643" evidence="1">
    <location>
        <begin position="17"/>
        <end position="121"/>
    </location>
</feature>
<protein>
    <submittedName>
        <fullName evidence="3">Uncharacterized protein</fullName>
    </submittedName>
</protein>
<keyword evidence="1" id="KW-0732">Signal</keyword>
<reference evidence="3" key="1">
    <citation type="submission" date="2016-11" db="UniProtKB">
        <authorList>
            <consortium name="WormBaseParasite"/>
        </authorList>
    </citation>
    <scope>IDENTIFICATION</scope>
</reference>
<dbReference type="AlphaFoldDB" id="A0A1I8BBU5"/>
<evidence type="ECO:0000256" key="1">
    <source>
        <dbReference type="SAM" id="SignalP"/>
    </source>
</evidence>
<feature type="signal peptide" evidence="1">
    <location>
        <begin position="1"/>
        <end position="16"/>
    </location>
</feature>